<keyword evidence="3" id="KW-1185">Reference proteome</keyword>
<evidence type="ECO:0008006" key="4">
    <source>
        <dbReference type="Google" id="ProtNLM"/>
    </source>
</evidence>
<feature type="transmembrane region" description="Helical" evidence="1">
    <location>
        <begin position="55"/>
        <end position="73"/>
    </location>
</feature>
<feature type="transmembrane region" description="Helical" evidence="1">
    <location>
        <begin position="158"/>
        <end position="179"/>
    </location>
</feature>
<reference evidence="3" key="1">
    <citation type="submission" date="2016-09" db="EMBL/GenBank/DDBJ databases">
        <authorList>
            <person name="Varghese N."/>
            <person name="Submissions S."/>
        </authorList>
    </citation>
    <scope>NUCLEOTIDE SEQUENCE [LARGE SCALE GENOMIC DNA]</scope>
    <source>
        <strain evidence="3">25nlg</strain>
    </source>
</reference>
<dbReference type="EMBL" id="FMYM01000011">
    <property type="protein sequence ID" value="SDC60020.1"/>
    <property type="molecule type" value="Genomic_DNA"/>
</dbReference>
<proteinExistence type="predicted"/>
<name>A0A1G6MWS7_9BACI</name>
<gene>
    <name evidence="2" type="ORF">SAMN05421737_11125</name>
</gene>
<keyword evidence="1" id="KW-1133">Transmembrane helix</keyword>
<evidence type="ECO:0000256" key="1">
    <source>
        <dbReference type="SAM" id="Phobius"/>
    </source>
</evidence>
<evidence type="ECO:0000313" key="3">
    <source>
        <dbReference type="Proteomes" id="UP000242662"/>
    </source>
</evidence>
<dbReference type="STRING" id="1464122.SAMN05421737_11125"/>
<protein>
    <recommendedName>
        <fullName evidence="4">ABC-2 type transport system permease protein</fullName>
    </recommendedName>
</protein>
<dbReference type="Proteomes" id="UP000242662">
    <property type="component" value="Unassembled WGS sequence"/>
</dbReference>
<keyword evidence="1" id="KW-0812">Transmembrane</keyword>
<accession>A0A1G6MWS7</accession>
<feature type="transmembrane region" description="Helical" evidence="1">
    <location>
        <begin position="186"/>
        <end position="206"/>
    </location>
</feature>
<evidence type="ECO:0000313" key="2">
    <source>
        <dbReference type="EMBL" id="SDC60020.1"/>
    </source>
</evidence>
<sequence>MSQVNIELRKTSSTSQLVIWILVMLLLPVIKFMLIKDNYVFYRQLEVFLRVNSDFVPLLFPLLMMLVYPIRFVGEQKYNFLTYVGARITLHKYFNAKLTTNVLCAFFIAFGMVFVPFIFIMYVEPIFGFIALEDAMGNPIPYTTFEQFLPFGDLTYGILYSMWVGLNGALYATFGLLLLMITQKPLTALTTPFIYYFMGMFVTQLLDYEQFSTGLTIFPFSTSQHPLWTVLVPFGVLCVIITGLYIKLRKKVNSGYE</sequence>
<dbReference type="OrthoDB" id="2573593at2"/>
<feature type="transmembrane region" description="Helical" evidence="1">
    <location>
        <begin position="226"/>
        <end position="246"/>
    </location>
</feature>
<keyword evidence="1" id="KW-0472">Membrane</keyword>
<dbReference type="RefSeq" id="WP_090776430.1">
    <property type="nucleotide sequence ID" value="NZ_FMYM01000011.1"/>
</dbReference>
<feature type="transmembrane region" description="Helical" evidence="1">
    <location>
        <begin position="17"/>
        <end position="35"/>
    </location>
</feature>
<feature type="transmembrane region" description="Helical" evidence="1">
    <location>
        <begin position="102"/>
        <end position="123"/>
    </location>
</feature>
<organism evidence="2 3">
    <name type="scientific">Shouchella lonarensis</name>
    <dbReference type="NCBI Taxonomy" id="1464122"/>
    <lineage>
        <taxon>Bacteria</taxon>
        <taxon>Bacillati</taxon>
        <taxon>Bacillota</taxon>
        <taxon>Bacilli</taxon>
        <taxon>Bacillales</taxon>
        <taxon>Bacillaceae</taxon>
        <taxon>Shouchella</taxon>
    </lineage>
</organism>
<dbReference type="AlphaFoldDB" id="A0A1G6MWS7"/>